<feature type="compositionally biased region" description="Basic and acidic residues" evidence="1">
    <location>
        <begin position="47"/>
        <end position="58"/>
    </location>
</feature>
<reference evidence="3" key="1">
    <citation type="submission" date="2017-08" db="EMBL/GenBank/DDBJ databases">
        <authorList>
            <person name="Varghese N."/>
            <person name="Submissions S."/>
        </authorList>
    </citation>
    <scope>NUCLEOTIDE SEQUENCE [LARGE SCALE GENOMIC DNA]</scope>
    <source>
        <strain evidence="3">DSM 4725</strain>
    </source>
</reference>
<keyword evidence="3" id="KW-1185">Reference proteome</keyword>
<gene>
    <name evidence="2" type="ORF">SAMN05660748_4068</name>
</gene>
<dbReference type="AlphaFoldDB" id="A0A285VIM5"/>
<evidence type="ECO:0000313" key="3">
    <source>
        <dbReference type="Proteomes" id="UP000219435"/>
    </source>
</evidence>
<feature type="compositionally biased region" description="Low complexity" evidence="1">
    <location>
        <begin position="104"/>
        <end position="115"/>
    </location>
</feature>
<accession>A0A285VIM5</accession>
<dbReference type="EMBL" id="OBQI01000006">
    <property type="protein sequence ID" value="SOC52401.1"/>
    <property type="molecule type" value="Genomic_DNA"/>
</dbReference>
<organism evidence="2 3">
    <name type="scientific">Blastococcus aggregatus</name>
    <dbReference type="NCBI Taxonomy" id="38502"/>
    <lineage>
        <taxon>Bacteria</taxon>
        <taxon>Bacillati</taxon>
        <taxon>Actinomycetota</taxon>
        <taxon>Actinomycetes</taxon>
        <taxon>Geodermatophilales</taxon>
        <taxon>Geodermatophilaceae</taxon>
        <taxon>Blastococcus</taxon>
    </lineage>
</organism>
<feature type="compositionally biased region" description="Low complexity" evidence="1">
    <location>
        <begin position="84"/>
        <end position="96"/>
    </location>
</feature>
<evidence type="ECO:0000256" key="1">
    <source>
        <dbReference type="SAM" id="MobiDB-lite"/>
    </source>
</evidence>
<dbReference type="OrthoDB" id="5193237at2"/>
<feature type="compositionally biased region" description="Basic and acidic residues" evidence="1">
    <location>
        <begin position="26"/>
        <end position="35"/>
    </location>
</feature>
<protein>
    <submittedName>
        <fullName evidence="2">Uncharacterized protein</fullName>
    </submittedName>
</protein>
<feature type="region of interest" description="Disordered" evidence="1">
    <location>
        <begin position="1"/>
        <end position="133"/>
    </location>
</feature>
<dbReference type="Proteomes" id="UP000219435">
    <property type="component" value="Unassembled WGS sequence"/>
</dbReference>
<proteinExistence type="predicted"/>
<sequence length="331" mass="35956">MSTPRDRNGSDDDDAGRGWQEPPHLGGDEPTRDEPAQDGPAQEDPNFADRRKQPRDSDPSVDPATWRPAGWDLPDAEPQRPAREPSAAESSAAEPSGIDPGWAPPQQDQVQQAPPQEAPVRRGLFGGRRQRDPEMERAFTYEGDVVGAQGWALQRGWTISDGTAPEDAALQELIASAPVRLTKDHRPGSVLRGRAGTLDLVAFDAVYTSGRHVVPEYAITAAPLLGAPPALRLSPARLWKHGVGGMVQIPSDDPDFDRRWTLLAVEDGPQVRRLVADPEVRRLLLGTDDGDEFWTTGGFLAAIRPDGHRPQLIEHHTRLLTALVAALAAGF</sequence>
<name>A0A285VIM5_9ACTN</name>
<feature type="compositionally biased region" description="Basic and acidic residues" evidence="1">
    <location>
        <begin position="1"/>
        <end position="10"/>
    </location>
</feature>
<dbReference type="RefSeq" id="WP_097196774.1">
    <property type="nucleotide sequence ID" value="NZ_OBQI01000006.1"/>
</dbReference>
<evidence type="ECO:0000313" key="2">
    <source>
        <dbReference type="EMBL" id="SOC52401.1"/>
    </source>
</evidence>